<accession>A0A385YU65</accession>
<gene>
    <name evidence="2" type="ORF">D3873_11445</name>
</gene>
<proteinExistence type="predicted"/>
<dbReference type="SUPFAM" id="SSF52266">
    <property type="entry name" value="SGNH hydrolase"/>
    <property type="match status" value="1"/>
</dbReference>
<evidence type="ECO:0000259" key="1">
    <source>
        <dbReference type="Pfam" id="PF13472"/>
    </source>
</evidence>
<protein>
    <submittedName>
        <fullName evidence="2">SGNH/GDSL hydrolase family protein</fullName>
    </submittedName>
</protein>
<dbReference type="InterPro" id="IPR051532">
    <property type="entry name" value="Ester_Hydrolysis_Enzymes"/>
</dbReference>
<evidence type="ECO:0000313" key="3">
    <source>
        <dbReference type="Proteomes" id="UP000265725"/>
    </source>
</evidence>
<dbReference type="Pfam" id="PF13472">
    <property type="entry name" value="Lipase_GDSL_2"/>
    <property type="match status" value="1"/>
</dbReference>
<dbReference type="CDD" id="cd00229">
    <property type="entry name" value="SGNH_hydrolase"/>
    <property type="match status" value="1"/>
</dbReference>
<organism evidence="2 3">
    <name type="scientific">Paenisporosarcina cavernae</name>
    <dbReference type="NCBI Taxonomy" id="2320858"/>
    <lineage>
        <taxon>Bacteria</taxon>
        <taxon>Bacillati</taxon>
        <taxon>Bacillota</taxon>
        <taxon>Bacilli</taxon>
        <taxon>Bacillales</taxon>
        <taxon>Caryophanaceae</taxon>
        <taxon>Paenisporosarcina</taxon>
    </lineage>
</organism>
<feature type="domain" description="SGNH hydrolase-type esterase" evidence="1">
    <location>
        <begin position="66"/>
        <end position="248"/>
    </location>
</feature>
<dbReference type="PANTHER" id="PTHR30383">
    <property type="entry name" value="THIOESTERASE 1/PROTEASE 1/LYSOPHOSPHOLIPASE L1"/>
    <property type="match status" value="1"/>
</dbReference>
<dbReference type="PANTHER" id="PTHR30383:SF5">
    <property type="entry name" value="SGNH HYDROLASE-TYPE ESTERASE DOMAIN-CONTAINING PROTEIN"/>
    <property type="match status" value="1"/>
</dbReference>
<dbReference type="AlphaFoldDB" id="A0A385YU65"/>
<dbReference type="InterPro" id="IPR036514">
    <property type="entry name" value="SGNH_hydro_sf"/>
</dbReference>
<reference evidence="3" key="1">
    <citation type="submission" date="2018-09" db="EMBL/GenBank/DDBJ databases">
        <authorList>
            <person name="Zhu H."/>
        </authorList>
    </citation>
    <scope>NUCLEOTIDE SEQUENCE [LARGE SCALE GENOMIC DNA]</scope>
    <source>
        <strain evidence="3">K2R23-3</strain>
    </source>
</reference>
<dbReference type="EMBL" id="CP032418">
    <property type="protein sequence ID" value="AYC30415.1"/>
    <property type="molecule type" value="Genomic_DNA"/>
</dbReference>
<name>A0A385YU65_9BACL</name>
<dbReference type="Proteomes" id="UP000265725">
    <property type="component" value="Chromosome"/>
</dbReference>
<keyword evidence="2" id="KW-0378">Hydrolase</keyword>
<dbReference type="RefSeq" id="WP_119884132.1">
    <property type="nucleotide sequence ID" value="NZ_CP032418.1"/>
</dbReference>
<dbReference type="OrthoDB" id="2449793at2"/>
<dbReference type="InterPro" id="IPR013830">
    <property type="entry name" value="SGNH_hydro"/>
</dbReference>
<keyword evidence="3" id="KW-1185">Reference proteome</keyword>
<dbReference type="Gene3D" id="3.40.50.1110">
    <property type="entry name" value="SGNH hydrolase"/>
    <property type="match status" value="1"/>
</dbReference>
<evidence type="ECO:0000313" key="2">
    <source>
        <dbReference type="EMBL" id="AYC30415.1"/>
    </source>
</evidence>
<dbReference type="KEGG" id="paek:D3873_11445"/>
<dbReference type="GO" id="GO:0004622">
    <property type="term" value="F:phosphatidylcholine lysophospholipase activity"/>
    <property type="evidence" value="ECO:0007669"/>
    <property type="project" value="TreeGrafter"/>
</dbReference>
<sequence length="270" mass="31116">MEKWKWLIWLLAGVLVVFYSRSLTKQDEAIATQNERKTLDQSEESIYHHLLAIQKQYGNVKLAVTGSSVTKGSGASHPSKSWRGLLESHLRLSDPSLRNVSIANHGHSGYTSVRILEKAVTEPIIAYQPDVLFIETSVINNHNKNVPMKETLDSLKQLHDYYQAQLPTTYLVFLSPNPCVENKFGPKINELGYSFEDYIEETSLFLMNQGYVYFNSHAHMKQYMEKHQIAISSTLKDGIHPNDKGYQIWYQTLLPFIYEYREIDKAKIEN</sequence>